<dbReference type="PANTHER" id="PTHR46206:SF1">
    <property type="entry name" value="P450, PUTATIVE (EUROFUNG)-RELATED"/>
    <property type="match status" value="1"/>
</dbReference>
<evidence type="ECO:0000256" key="8">
    <source>
        <dbReference type="PIRSR" id="PIRSR602403-1"/>
    </source>
</evidence>
<feature type="binding site" description="axial binding residue" evidence="8">
    <location>
        <position position="466"/>
    </location>
    <ligand>
        <name>heme</name>
        <dbReference type="ChEBI" id="CHEBI:30413"/>
    </ligand>
    <ligandPart>
        <name>Fe</name>
        <dbReference type="ChEBI" id="CHEBI:18248"/>
    </ligandPart>
</feature>
<dbReference type="STRING" id="5539.A0A3E2GU58"/>
<keyword evidence="10" id="KW-0812">Transmembrane</keyword>
<evidence type="ECO:0000256" key="2">
    <source>
        <dbReference type="ARBA" id="ARBA00010617"/>
    </source>
</evidence>
<sequence>MILDVVLIQNAGLALVVLAVGLVLYDRLRTKRSFEVRPKLPKLPIVGAREGEWFPKLGAWWRNSIDVRTATQEAYKFKDQLCILPIVDLGSTVILPPTDVGWYYDLPDSDVSTHDHLFDAFQLHWTLTDPQLMEDERPIHHILISTKLTRQMNNILPTLAVDIPCTLRDAWGTDTENFKQICPMTELPPVVGPVANLAFVGAATCYNKTLVNGAIDFAQGLAITAIVVRLTPQVLRPLVTPLVTLPQRIGAWRFFGALRPELNRRLQELSTDPGSASKYNDFLQWTIDAAIESGDPYMMKPETIMGRLLLLNFLAIHTTALTVSHATSPANIEELRTEIASALEANGGKWTKKTLAEMPKLDSMFRESHRMNPPTIIGSPKLVVAREGITTPEGVHLRYGTYLSIMGYPIFRDPTLYPEPETFKPFRFSELLEDIGSQGLVLEKARQGWTRTGKWFSTFGGGRHACPGRFFASASSKIFLAHVLMNYDIEKVPERAPGPTVGMLLLPPFTATIRVRRRKEAI</sequence>
<organism evidence="11 12">
    <name type="scientific">Scytalidium lignicola</name>
    <name type="common">Hyphomycete</name>
    <dbReference type="NCBI Taxonomy" id="5539"/>
    <lineage>
        <taxon>Eukaryota</taxon>
        <taxon>Fungi</taxon>
        <taxon>Dikarya</taxon>
        <taxon>Ascomycota</taxon>
        <taxon>Pezizomycotina</taxon>
        <taxon>Leotiomycetes</taxon>
        <taxon>Leotiomycetes incertae sedis</taxon>
        <taxon>Scytalidium</taxon>
    </lineage>
</organism>
<comment type="cofactor">
    <cofactor evidence="1 8">
        <name>heme</name>
        <dbReference type="ChEBI" id="CHEBI:30413"/>
    </cofactor>
</comment>
<dbReference type="OMA" id="YMMKPET"/>
<reference evidence="11 12" key="1">
    <citation type="submission" date="2018-05" db="EMBL/GenBank/DDBJ databases">
        <title>Draft genome sequence of Scytalidium lignicola DSM 105466, a ubiquitous saprotrophic fungus.</title>
        <authorList>
            <person name="Buettner E."/>
            <person name="Gebauer A.M."/>
            <person name="Hofrichter M."/>
            <person name="Liers C."/>
            <person name="Kellner H."/>
        </authorList>
    </citation>
    <scope>NUCLEOTIDE SEQUENCE [LARGE SCALE GENOMIC DNA]</scope>
    <source>
        <strain evidence="11 12">DSM 105466</strain>
    </source>
</reference>
<comment type="caution">
    <text evidence="11">The sequence shown here is derived from an EMBL/GenBank/DDBJ whole genome shotgun (WGS) entry which is preliminary data.</text>
</comment>
<evidence type="ECO:0000256" key="6">
    <source>
        <dbReference type="ARBA" id="ARBA00023004"/>
    </source>
</evidence>
<keyword evidence="7 9" id="KW-0503">Monooxygenase</keyword>
<proteinExistence type="inferred from homology"/>
<dbReference type="Pfam" id="PF00067">
    <property type="entry name" value="p450"/>
    <property type="match status" value="1"/>
</dbReference>
<dbReference type="CDD" id="cd11041">
    <property type="entry name" value="CYP503A1-like"/>
    <property type="match status" value="1"/>
</dbReference>
<evidence type="ECO:0000256" key="3">
    <source>
        <dbReference type="ARBA" id="ARBA00022617"/>
    </source>
</evidence>
<dbReference type="GO" id="GO:0020037">
    <property type="term" value="F:heme binding"/>
    <property type="evidence" value="ECO:0007669"/>
    <property type="project" value="InterPro"/>
</dbReference>
<dbReference type="AlphaFoldDB" id="A0A3E2GU58"/>
<keyword evidence="5 9" id="KW-0560">Oxidoreductase</keyword>
<dbReference type="PROSITE" id="PS00086">
    <property type="entry name" value="CYTOCHROME_P450"/>
    <property type="match status" value="1"/>
</dbReference>
<dbReference type="SUPFAM" id="SSF48264">
    <property type="entry name" value="Cytochrome P450"/>
    <property type="match status" value="1"/>
</dbReference>
<evidence type="ECO:0000256" key="5">
    <source>
        <dbReference type="ARBA" id="ARBA00023002"/>
    </source>
</evidence>
<evidence type="ECO:0000256" key="7">
    <source>
        <dbReference type="ARBA" id="ARBA00023033"/>
    </source>
</evidence>
<dbReference type="GO" id="GO:0016705">
    <property type="term" value="F:oxidoreductase activity, acting on paired donors, with incorporation or reduction of molecular oxygen"/>
    <property type="evidence" value="ECO:0007669"/>
    <property type="project" value="InterPro"/>
</dbReference>
<feature type="non-terminal residue" evidence="11">
    <location>
        <position position="522"/>
    </location>
</feature>
<evidence type="ECO:0000256" key="9">
    <source>
        <dbReference type="RuleBase" id="RU000461"/>
    </source>
</evidence>
<evidence type="ECO:0000313" key="12">
    <source>
        <dbReference type="Proteomes" id="UP000258309"/>
    </source>
</evidence>
<feature type="transmembrane region" description="Helical" evidence="10">
    <location>
        <begin position="6"/>
        <end position="25"/>
    </location>
</feature>
<keyword evidence="12" id="KW-1185">Reference proteome</keyword>
<evidence type="ECO:0000313" key="11">
    <source>
        <dbReference type="EMBL" id="RFU24630.1"/>
    </source>
</evidence>
<dbReference type="Gene3D" id="1.10.630.10">
    <property type="entry name" value="Cytochrome P450"/>
    <property type="match status" value="1"/>
</dbReference>
<name>A0A3E2GU58_SCYLI</name>
<evidence type="ECO:0000256" key="1">
    <source>
        <dbReference type="ARBA" id="ARBA00001971"/>
    </source>
</evidence>
<evidence type="ECO:0008006" key="13">
    <source>
        <dbReference type="Google" id="ProtNLM"/>
    </source>
</evidence>
<accession>A0A3E2GU58</accession>
<keyword evidence="3 8" id="KW-0349">Heme</keyword>
<dbReference type="EMBL" id="NCSJ02000422">
    <property type="protein sequence ID" value="RFU24630.1"/>
    <property type="molecule type" value="Genomic_DNA"/>
</dbReference>
<dbReference type="Proteomes" id="UP000258309">
    <property type="component" value="Unassembled WGS sequence"/>
</dbReference>
<dbReference type="InterPro" id="IPR001128">
    <property type="entry name" value="Cyt_P450"/>
</dbReference>
<keyword evidence="6 8" id="KW-0408">Iron</keyword>
<gene>
    <name evidence="11" type="ORF">B7463_g11706</name>
</gene>
<dbReference type="GO" id="GO:0005506">
    <property type="term" value="F:iron ion binding"/>
    <property type="evidence" value="ECO:0007669"/>
    <property type="project" value="InterPro"/>
</dbReference>
<dbReference type="InterPro" id="IPR036396">
    <property type="entry name" value="Cyt_P450_sf"/>
</dbReference>
<keyword evidence="10" id="KW-0472">Membrane</keyword>
<feature type="non-terminal residue" evidence="11">
    <location>
        <position position="1"/>
    </location>
</feature>
<dbReference type="PANTHER" id="PTHR46206">
    <property type="entry name" value="CYTOCHROME P450"/>
    <property type="match status" value="1"/>
</dbReference>
<evidence type="ECO:0000256" key="10">
    <source>
        <dbReference type="SAM" id="Phobius"/>
    </source>
</evidence>
<keyword evidence="10" id="KW-1133">Transmembrane helix</keyword>
<protein>
    <recommendedName>
        <fullName evidence="13">Cytochrome P450</fullName>
    </recommendedName>
</protein>
<dbReference type="OrthoDB" id="1844152at2759"/>
<dbReference type="InterPro" id="IPR002403">
    <property type="entry name" value="Cyt_P450_E_grp-IV"/>
</dbReference>
<keyword evidence="4 8" id="KW-0479">Metal-binding</keyword>
<dbReference type="PRINTS" id="PR00465">
    <property type="entry name" value="EP450IV"/>
</dbReference>
<evidence type="ECO:0000256" key="4">
    <source>
        <dbReference type="ARBA" id="ARBA00022723"/>
    </source>
</evidence>
<comment type="similarity">
    <text evidence="2 9">Belongs to the cytochrome P450 family.</text>
</comment>
<dbReference type="InterPro" id="IPR017972">
    <property type="entry name" value="Cyt_P450_CS"/>
</dbReference>
<dbReference type="GO" id="GO:0004497">
    <property type="term" value="F:monooxygenase activity"/>
    <property type="evidence" value="ECO:0007669"/>
    <property type="project" value="UniProtKB-KW"/>
</dbReference>